<evidence type="ECO:0000313" key="4">
    <source>
        <dbReference type="Proteomes" id="UP000219914"/>
    </source>
</evidence>
<protein>
    <submittedName>
        <fullName evidence="2">Uncharacterized protein</fullName>
    </submittedName>
</protein>
<reference evidence="2" key="2">
    <citation type="submission" date="2023-04" db="EMBL/GenBank/DDBJ databases">
        <title>Genomic characterization of faba bean (Vicia faba) microsymbionts in Mexican soils.</title>
        <authorList>
            <person name="Rivera Orduna F.N."/>
            <person name="Guevara-Luna J."/>
            <person name="Yan J."/>
            <person name="Arroyo-Herrera I."/>
            <person name="Li Y."/>
            <person name="Vasquez-Murrieta M.S."/>
            <person name="Wang E.T."/>
        </authorList>
    </citation>
    <scope>NUCLEOTIDE SEQUENCE</scope>
    <source>
        <strain evidence="2">CH26</strain>
    </source>
</reference>
<feature type="chain" id="PRO_5043154145" evidence="1">
    <location>
        <begin position="24"/>
        <end position="258"/>
    </location>
</feature>
<dbReference type="EMBL" id="NWSY01000022">
    <property type="protein sequence ID" value="PDT20868.1"/>
    <property type="molecule type" value="Genomic_DNA"/>
</dbReference>
<gene>
    <name evidence="3" type="ORF">CO674_25830</name>
    <name evidence="2" type="ORF">RJJ65_08650</name>
</gene>
<dbReference type="EMBL" id="JAVLSF010000004">
    <property type="protein sequence ID" value="MDR9772725.1"/>
    <property type="molecule type" value="Genomic_DNA"/>
</dbReference>
<dbReference type="Proteomes" id="UP000219914">
    <property type="component" value="Unassembled WGS sequence"/>
</dbReference>
<accession>A0A2A6K8I5</accession>
<evidence type="ECO:0000313" key="3">
    <source>
        <dbReference type="EMBL" id="PDT20868.1"/>
    </source>
</evidence>
<dbReference type="Proteomes" id="UP001268610">
    <property type="component" value="Unassembled WGS sequence"/>
</dbReference>
<sequence>MRRALLKLLFAGSFVLSASLGEAGVSPSNQSEAAIRFEAVDDLARQTRAQGDLPRWSNPDHAEILARFWDAKATLGTPPYISADLPALLATADRAGALYKTYVLFAPQSGAVPDMSANTSKYQDEIARAAAYLLRVQAAEFEAIADFVKTLPAAEMTEPRRAGLQQMRLGINEMVTGAVLMLRSPGLYTANRNILLNSLADIAVTMSASTPPADRVAMIAQIEAVLPILAGPERENALAFKSAFERKECTGLCAVEGQ</sequence>
<evidence type="ECO:0000256" key="1">
    <source>
        <dbReference type="SAM" id="SignalP"/>
    </source>
</evidence>
<organism evidence="2 5">
    <name type="scientific">Rhizobium hidalgonense</name>
    <dbReference type="NCBI Taxonomy" id="1538159"/>
    <lineage>
        <taxon>Bacteria</taxon>
        <taxon>Pseudomonadati</taxon>
        <taxon>Pseudomonadota</taxon>
        <taxon>Alphaproteobacteria</taxon>
        <taxon>Hyphomicrobiales</taxon>
        <taxon>Rhizobiaceae</taxon>
        <taxon>Rhizobium/Agrobacterium group</taxon>
        <taxon>Rhizobium</taxon>
    </lineage>
</organism>
<dbReference type="AlphaFoldDB" id="A0A2A6K8I5"/>
<proteinExistence type="predicted"/>
<evidence type="ECO:0000313" key="5">
    <source>
        <dbReference type="Proteomes" id="UP001268610"/>
    </source>
</evidence>
<dbReference type="RefSeq" id="WP_097536687.1">
    <property type="nucleotide sequence ID" value="NZ_JAVLSD010000007.1"/>
</dbReference>
<evidence type="ECO:0000313" key="2">
    <source>
        <dbReference type="EMBL" id="MDR9772725.1"/>
    </source>
</evidence>
<reference evidence="3 4" key="1">
    <citation type="submission" date="2017-09" db="EMBL/GenBank/DDBJ databases">
        <title>Comparative genomics of rhizobia isolated from Phaseolus vulgaris in China.</title>
        <authorList>
            <person name="Tong W."/>
        </authorList>
    </citation>
    <scope>NUCLEOTIDE SEQUENCE [LARGE SCALE GENOMIC DNA]</scope>
    <source>
        <strain evidence="3 4">FH14</strain>
    </source>
</reference>
<name>A0A2A6K8I5_9HYPH</name>
<feature type="signal peptide" evidence="1">
    <location>
        <begin position="1"/>
        <end position="23"/>
    </location>
</feature>
<keyword evidence="1" id="KW-0732">Signal</keyword>
<comment type="caution">
    <text evidence="2">The sequence shown here is derived from an EMBL/GenBank/DDBJ whole genome shotgun (WGS) entry which is preliminary data.</text>
</comment>
<keyword evidence="4" id="KW-1185">Reference proteome</keyword>